<sequence length="106" mass="11594">MIYALVRPPRLDLEAFARAAGTHPDLVRRLVALGVLDAQRDAAGALWFPPAQLYAMARIQRLRAGFALNYAALGLVVDLLDRIAELEAAQRDRSRTTGTPGGPQWT</sequence>
<proteinExistence type="predicted"/>
<organism evidence="1 2">
    <name type="scientific">Streptosporangium canum</name>
    <dbReference type="NCBI Taxonomy" id="324952"/>
    <lineage>
        <taxon>Bacteria</taxon>
        <taxon>Bacillati</taxon>
        <taxon>Actinomycetota</taxon>
        <taxon>Actinomycetes</taxon>
        <taxon>Streptosporangiales</taxon>
        <taxon>Streptosporangiaceae</taxon>
        <taxon>Streptosporangium</taxon>
    </lineage>
</organism>
<protein>
    <submittedName>
        <fullName evidence="1">MerR HTH family regulatory protein</fullName>
    </submittedName>
</protein>
<dbReference type="GeneID" id="96302427"/>
<dbReference type="AlphaFoldDB" id="A0A1I4C6X2"/>
<dbReference type="EMBL" id="FOQY01000034">
    <property type="protein sequence ID" value="SFK75851.1"/>
    <property type="molecule type" value="Genomic_DNA"/>
</dbReference>
<gene>
    <name evidence="1" type="ORF">SAMN05216275_13460</name>
</gene>
<dbReference type="Proteomes" id="UP000199111">
    <property type="component" value="Unassembled WGS sequence"/>
</dbReference>
<evidence type="ECO:0000313" key="2">
    <source>
        <dbReference type="Proteomes" id="UP000199111"/>
    </source>
</evidence>
<reference evidence="2" key="1">
    <citation type="submission" date="2016-10" db="EMBL/GenBank/DDBJ databases">
        <authorList>
            <person name="Varghese N."/>
            <person name="Submissions S."/>
        </authorList>
    </citation>
    <scope>NUCLEOTIDE SEQUENCE [LARGE SCALE GENOMIC DNA]</scope>
    <source>
        <strain evidence="2">CGMCC 4.2126</strain>
    </source>
</reference>
<evidence type="ECO:0000313" key="1">
    <source>
        <dbReference type="EMBL" id="SFK75851.1"/>
    </source>
</evidence>
<dbReference type="Pfam" id="PF13591">
    <property type="entry name" value="MerR_2"/>
    <property type="match status" value="1"/>
</dbReference>
<dbReference type="Gene3D" id="1.10.1660.10">
    <property type="match status" value="1"/>
</dbReference>
<accession>A0A1I4C6X2</accession>
<dbReference type="RefSeq" id="WP_093890983.1">
    <property type="nucleotide sequence ID" value="NZ_FOQY01000034.1"/>
</dbReference>
<keyword evidence="2" id="KW-1185">Reference proteome</keyword>
<name>A0A1I4C6X2_9ACTN</name>